<dbReference type="PANTHER" id="PTHR13183">
    <property type="entry name" value="AXONEMAL INNER ARM DYNEIN LIGHT CHAIN 28"/>
    <property type="match status" value="1"/>
</dbReference>
<evidence type="ECO:0000256" key="2">
    <source>
        <dbReference type="ARBA" id="ARBA00023054"/>
    </source>
</evidence>
<dbReference type="InterPro" id="IPR019347">
    <property type="entry name" value="Axonemal_dynein_light_chain"/>
</dbReference>
<feature type="compositionally biased region" description="Basic and acidic residues" evidence="6">
    <location>
        <begin position="24"/>
        <end position="33"/>
    </location>
</feature>
<keyword evidence="3" id="KW-0505">Motor protein</keyword>
<dbReference type="GO" id="GO:0045504">
    <property type="term" value="F:dynein heavy chain binding"/>
    <property type="evidence" value="ECO:0007669"/>
    <property type="project" value="TreeGrafter"/>
</dbReference>
<keyword evidence="2 5" id="KW-0175">Coiled coil</keyword>
<evidence type="ECO:0000256" key="4">
    <source>
        <dbReference type="ARBA" id="ARBA00038114"/>
    </source>
</evidence>
<name>A0A8T0HP88_CERPU</name>
<proteinExistence type="inferred from homology"/>
<dbReference type="AlphaFoldDB" id="A0A8T0HP88"/>
<protein>
    <recommendedName>
        <fullName evidence="9">33 kDa inner dynein arm light chain, axonemal</fullName>
    </recommendedName>
</protein>
<evidence type="ECO:0008006" key="9">
    <source>
        <dbReference type="Google" id="ProtNLM"/>
    </source>
</evidence>
<dbReference type="Proteomes" id="UP000822688">
    <property type="component" value="Chromosome V"/>
</dbReference>
<evidence type="ECO:0000313" key="8">
    <source>
        <dbReference type="Proteomes" id="UP000822688"/>
    </source>
</evidence>
<evidence type="ECO:0000256" key="1">
    <source>
        <dbReference type="ARBA" id="ARBA00023017"/>
    </source>
</evidence>
<evidence type="ECO:0000256" key="5">
    <source>
        <dbReference type="SAM" id="Coils"/>
    </source>
</evidence>
<reference evidence="7" key="1">
    <citation type="submission" date="2020-06" db="EMBL/GenBank/DDBJ databases">
        <title>WGS assembly of Ceratodon purpureus strain R40.</title>
        <authorList>
            <person name="Carey S.B."/>
            <person name="Jenkins J."/>
            <person name="Shu S."/>
            <person name="Lovell J.T."/>
            <person name="Sreedasyam A."/>
            <person name="Maumus F."/>
            <person name="Tiley G.P."/>
            <person name="Fernandez-Pozo N."/>
            <person name="Barry K."/>
            <person name="Chen C."/>
            <person name="Wang M."/>
            <person name="Lipzen A."/>
            <person name="Daum C."/>
            <person name="Saski C.A."/>
            <person name="Payton A.C."/>
            <person name="Mcbreen J.C."/>
            <person name="Conrad R.E."/>
            <person name="Kollar L.M."/>
            <person name="Olsson S."/>
            <person name="Huttunen S."/>
            <person name="Landis J.B."/>
            <person name="Wickett N.J."/>
            <person name="Johnson M.G."/>
            <person name="Rensing S.A."/>
            <person name="Grimwood J."/>
            <person name="Schmutz J."/>
            <person name="Mcdaniel S.F."/>
        </authorList>
    </citation>
    <scope>NUCLEOTIDE SEQUENCE</scope>
    <source>
        <strain evidence="7">R40</strain>
    </source>
</reference>
<dbReference type="EMBL" id="CM026426">
    <property type="protein sequence ID" value="KAG0572607.1"/>
    <property type="molecule type" value="Genomic_DNA"/>
</dbReference>
<dbReference type="GO" id="GO:0030286">
    <property type="term" value="C:dynein complex"/>
    <property type="evidence" value="ECO:0007669"/>
    <property type="project" value="UniProtKB-KW"/>
</dbReference>
<comment type="caution">
    <text evidence="7">The sequence shown here is derived from an EMBL/GenBank/DDBJ whole genome shotgun (WGS) entry which is preliminary data.</text>
</comment>
<gene>
    <name evidence="7" type="ORF">KC19_VG109800</name>
</gene>
<keyword evidence="1" id="KW-0243">Dynein</keyword>
<dbReference type="GO" id="GO:0005737">
    <property type="term" value="C:cytoplasm"/>
    <property type="evidence" value="ECO:0007669"/>
    <property type="project" value="UniProtKB-ARBA"/>
</dbReference>
<evidence type="ECO:0000256" key="3">
    <source>
        <dbReference type="ARBA" id="ARBA00023175"/>
    </source>
</evidence>
<evidence type="ECO:0000313" key="7">
    <source>
        <dbReference type="EMBL" id="KAG0572607.1"/>
    </source>
</evidence>
<organism evidence="7 8">
    <name type="scientific">Ceratodon purpureus</name>
    <name type="common">Fire moss</name>
    <name type="synonym">Dicranum purpureum</name>
    <dbReference type="NCBI Taxonomy" id="3225"/>
    <lineage>
        <taxon>Eukaryota</taxon>
        <taxon>Viridiplantae</taxon>
        <taxon>Streptophyta</taxon>
        <taxon>Embryophyta</taxon>
        <taxon>Bryophyta</taxon>
        <taxon>Bryophytina</taxon>
        <taxon>Bryopsida</taxon>
        <taxon>Dicranidae</taxon>
        <taxon>Pseudoditrichales</taxon>
        <taxon>Ditrichaceae</taxon>
        <taxon>Ceratodon</taxon>
    </lineage>
</organism>
<dbReference type="PANTHER" id="PTHR13183:SF0">
    <property type="entry name" value="AXONEMAL DYNEIN LIGHT INTERMEDIATE POLYPEPTIDE 1"/>
    <property type="match status" value="1"/>
</dbReference>
<feature type="region of interest" description="Disordered" evidence="6">
    <location>
        <begin position="1"/>
        <end position="51"/>
    </location>
</feature>
<comment type="similarity">
    <text evidence="4">Belongs to the inner dynein arm light chain family.</text>
</comment>
<sequence length="246" mass="28261">MVDPKTGEPWPTLLKYGSPSILPDVKEAGPSKDKKVKPPQPPTDQKPSATQVEDILESILPPRQWNVGDQIWVQRVSSSPATRLDVIQLQEKLDQQLEHRQAREVGICPIREELYAQCFDELIRQICINCAERGLLLLRVRDELRMTIAAYQTLYESSVAFGLRKALQTEYGKSQMLARAAQLEQEMRELDRQVAEWKNKCEVNEKKQAEVKMYEDKKHAEEVAYFSRSNKQLKAQLEAFLAPAKK</sequence>
<dbReference type="Pfam" id="PF10211">
    <property type="entry name" value="Ax_dynein_light"/>
    <property type="match status" value="1"/>
</dbReference>
<evidence type="ECO:0000256" key="6">
    <source>
        <dbReference type="SAM" id="MobiDB-lite"/>
    </source>
</evidence>
<accession>A0A8T0HP88</accession>
<keyword evidence="8" id="KW-1185">Reference proteome</keyword>
<feature type="coiled-coil region" evidence="5">
    <location>
        <begin position="173"/>
        <end position="207"/>
    </location>
</feature>